<sequence length="530" mass="58313">MPVPFVPSAEQQAVIDAYLRGEDLAVQALAGTGKSSTLALIAQAQRNHRPGATAWYITFNRRNADEVQATFAEYGLTNARASTAHSLANRTCRATPALRHWVERLNKHSLRMAEEMRLLGVPRAARCLDAVLKLEPGTGKCVGVIVPSRDPRFSLQRRFLTLTRKTVEKFCQSAEPEIDWMHVPSLAGMPKEMRPIVRRELITCARGMWDELSDPDSPLGTSHQHYLKAWALSAPTIGSPGDVLLYDEAQDANPVLAQVVMAQQGRVQLALVGDENQQIYTFTGSVDAMQDFVMRPGVRALPLTECRRFGHAIAAEANKVLDLLDPARTGIRLVGIGPEGGQVHHQYSDSDTHAVTAVVCRTNARVIEHIMLQIAAGRRVHSTIDIVALERLARDVELVEDGRAEEAKDTVLQGFTDLALWNDWLDEEDPENEELRDQVLAVLKYGVSAIKTLAQALVGDPSGADVTVSTVHKAKGGTWDRVLVDMGDVPIDDDDDEQLRLLYVALTRARHQVLWAPPEPKNGAYGRPAA</sequence>
<dbReference type="GO" id="GO:0005524">
    <property type="term" value="F:ATP binding"/>
    <property type="evidence" value="ECO:0007669"/>
    <property type="project" value="InterPro"/>
</dbReference>
<name>A0A1S1JZN9_9MYCO</name>
<dbReference type="InterPro" id="IPR027417">
    <property type="entry name" value="P-loop_NTPase"/>
</dbReference>
<dbReference type="Pfam" id="PF13538">
    <property type="entry name" value="UvrD_C_2"/>
    <property type="match status" value="1"/>
</dbReference>
<proteinExistence type="predicted"/>
<keyword evidence="3" id="KW-1185">Reference proteome</keyword>
<dbReference type="EMBL" id="MLHV01000016">
    <property type="protein sequence ID" value="OHT97120.1"/>
    <property type="molecule type" value="Genomic_DNA"/>
</dbReference>
<dbReference type="GO" id="GO:0043138">
    <property type="term" value="F:3'-5' DNA helicase activity"/>
    <property type="evidence" value="ECO:0007669"/>
    <property type="project" value="TreeGrafter"/>
</dbReference>
<evidence type="ECO:0000259" key="1">
    <source>
        <dbReference type="Pfam" id="PF13538"/>
    </source>
</evidence>
<dbReference type="Proteomes" id="UP000179636">
    <property type="component" value="Unassembled WGS sequence"/>
</dbReference>
<reference evidence="2 3" key="1">
    <citation type="submission" date="2016-10" db="EMBL/GenBank/DDBJ databases">
        <title>Evaluation of Human, Animal and Environmental Mycobacterium chelonae Isolates by Core Genome Phylogenomic Analysis, Targeted Gene Comparison, and Anti-microbial Susceptibility Patterns: A Tale of Mistaken Identities.</title>
        <authorList>
            <person name="Fogelson S.B."/>
            <person name="Camus A.C."/>
            <person name="Lorenz W."/>
            <person name="Vasireddy R."/>
            <person name="Vasireddy S."/>
            <person name="Smith T."/>
            <person name="Brown-Elliott B.A."/>
            <person name="Wallace R.J.Jr."/>
            <person name="Hasan N.A."/>
            <person name="Reischl U."/>
            <person name="Sanchez S."/>
        </authorList>
    </citation>
    <scope>NUCLEOTIDE SEQUENCE [LARGE SCALE GENOMIC DNA]</scope>
    <source>
        <strain evidence="2 3">24999</strain>
    </source>
</reference>
<dbReference type="RefSeq" id="WP_019348424.1">
    <property type="nucleotide sequence ID" value="NZ_MLHV01000016.1"/>
</dbReference>
<dbReference type="SUPFAM" id="SSF52540">
    <property type="entry name" value="P-loop containing nucleoside triphosphate hydrolases"/>
    <property type="match status" value="1"/>
</dbReference>
<dbReference type="PANTHER" id="PTHR11070">
    <property type="entry name" value="UVRD / RECB / PCRA DNA HELICASE FAMILY MEMBER"/>
    <property type="match status" value="1"/>
</dbReference>
<dbReference type="CDD" id="cd18809">
    <property type="entry name" value="SF1_C_RecD"/>
    <property type="match status" value="1"/>
</dbReference>
<dbReference type="InterPro" id="IPR027785">
    <property type="entry name" value="UvrD-like_helicase_C"/>
</dbReference>
<protein>
    <recommendedName>
        <fullName evidence="1">UvrD-like helicase C-terminal domain-containing protein</fullName>
    </recommendedName>
</protein>
<dbReference type="Gene3D" id="3.40.50.300">
    <property type="entry name" value="P-loop containing nucleotide triphosphate hydrolases"/>
    <property type="match status" value="3"/>
</dbReference>
<dbReference type="GO" id="GO:0000724">
    <property type="term" value="P:double-strand break repair via homologous recombination"/>
    <property type="evidence" value="ECO:0007669"/>
    <property type="project" value="TreeGrafter"/>
</dbReference>
<dbReference type="OrthoDB" id="5318045at2"/>
<accession>A0A1S1JZN9</accession>
<gene>
    <name evidence="2" type="ORF">BKG61_17685</name>
</gene>
<organism evidence="2 3">
    <name type="scientific">Mycobacterium syngnathidarum</name>
    <dbReference type="NCBI Taxonomy" id="1908205"/>
    <lineage>
        <taxon>Bacteria</taxon>
        <taxon>Bacillati</taxon>
        <taxon>Actinomycetota</taxon>
        <taxon>Actinomycetes</taxon>
        <taxon>Mycobacteriales</taxon>
        <taxon>Mycobacteriaceae</taxon>
        <taxon>Mycobacterium</taxon>
    </lineage>
</organism>
<dbReference type="AlphaFoldDB" id="A0A1S1JZN9"/>
<evidence type="ECO:0000313" key="3">
    <source>
        <dbReference type="Proteomes" id="UP000179636"/>
    </source>
</evidence>
<dbReference type="Pfam" id="PF13245">
    <property type="entry name" value="AAA_19"/>
    <property type="match status" value="1"/>
</dbReference>
<dbReference type="GO" id="GO:0003677">
    <property type="term" value="F:DNA binding"/>
    <property type="evidence" value="ECO:0007669"/>
    <property type="project" value="InterPro"/>
</dbReference>
<dbReference type="GO" id="GO:0031297">
    <property type="term" value="P:replication fork processing"/>
    <property type="evidence" value="ECO:0007669"/>
    <property type="project" value="TreeGrafter"/>
</dbReference>
<comment type="caution">
    <text evidence="2">The sequence shown here is derived from an EMBL/GenBank/DDBJ whole genome shotgun (WGS) entry which is preliminary data.</text>
</comment>
<dbReference type="InterPro" id="IPR000212">
    <property type="entry name" value="DNA_helicase_UvrD/REP"/>
</dbReference>
<dbReference type="STRING" id="1908205.BKG60_18595"/>
<dbReference type="PANTHER" id="PTHR11070:SF30">
    <property type="entry name" value="F-BOX DNA HELICASE 1"/>
    <property type="match status" value="1"/>
</dbReference>
<feature type="domain" description="UvrD-like helicase C-terminal" evidence="1">
    <location>
        <begin position="466"/>
        <end position="513"/>
    </location>
</feature>
<evidence type="ECO:0000313" key="2">
    <source>
        <dbReference type="EMBL" id="OHT97120.1"/>
    </source>
</evidence>